<reference evidence="2 3" key="1">
    <citation type="submission" date="2018-12" db="EMBL/GenBank/DDBJ databases">
        <authorList>
            <consortium name="Pathogen Informatics"/>
        </authorList>
    </citation>
    <scope>NUCLEOTIDE SEQUENCE [LARGE SCALE GENOMIC DNA]</scope>
    <source>
        <strain evidence="2 3">NCTC13354</strain>
    </source>
</reference>
<evidence type="ECO:0000259" key="1">
    <source>
        <dbReference type="Pfam" id="PF24963"/>
    </source>
</evidence>
<dbReference type="RefSeq" id="WP_126416927.1">
    <property type="nucleotide sequence ID" value="NZ_LR134476.1"/>
</dbReference>
<organism evidence="2 3">
    <name type="scientific">Trueperella bialowiezensis</name>
    <dbReference type="NCBI Taxonomy" id="312285"/>
    <lineage>
        <taxon>Bacteria</taxon>
        <taxon>Bacillati</taxon>
        <taxon>Actinomycetota</taxon>
        <taxon>Actinomycetes</taxon>
        <taxon>Actinomycetales</taxon>
        <taxon>Actinomycetaceae</taxon>
        <taxon>Trueperella</taxon>
    </lineage>
</organism>
<dbReference type="SUPFAM" id="SSF52309">
    <property type="entry name" value="N-(deoxy)ribosyltransferase-like"/>
    <property type="match status" value="1"/>
</dbReference>
<proteinExistence type="predicted"/>
<keyword evidence="3" id="KW-1185">Reference proteome</keyword>
<protein>
    <recommendedName>
        <fullName evidence="1">DUF7768 domain-containing protein</fullName>
    </recommendedName>
</protein>
<dbReference type="Proteomes" id="UP000269542">
    <property type="component" value="Chromosome"/>
</dbReference>
<sequence>MHATLTGLSPRNIEGYADPTVFQALKNIQRTAYGYRPLTYICSPYSGDAEANVNLAREFCSHAVKRRKIPLAPHLLFPQFMNDADPEQRDLAMFFNRILLSKCEEVWVYTGHVSAGMRLEIEWAHHLEIPIFYFDQAFEEVSL</sequence>
<dbReference type="KEGG" id="tbw:NCTC13354_01594"/>
<accession>A0A3S4VBJ3</accession>
<dbReference type="OrthoDB" id="9807423at2"/>
<dbReference type="AlphaFoldDB" id="A0A3S4VBJ3"/>
<evidence type="ECO:0000313" key="3">
    <source>
        <dbReference type="Proteomes" id="UP000269542"/>
    </source>
</evidence>
<name>A0A3S4VBJ3_9ACTO</name>
<feature type="domain" description="DUF7768" evidence="1">
    <location>
        <begin position="37"/>
        <end position="134"/>
    </location>
</feature>
<dbReference type="Pfam" id="PF24963">
    <property type="entry name" value="DUF7768"/>
    <property type="match status" value="1"/>
</dbReference>
<dbReference type="Gene3D" id="3.40.50.10400">
    <property type="entry name" value="Hypothetical protein PA1492"/>
    <property type="match status" value="1"/>
</dbReference>
<dbReference type="InterPro" id="IPR056670">
    <property type="entry name" value="DUF7768"/>
</dbReference>
<gene>
    <name evidence="2" type="ORF">NCTC13354_01594</name>
</gene>
<dbReference type="EMBL" id="LR134476">
    <property type="protein sequence ID" value="VEI13871.1"/>
    <property type="molecule type" value="Genomic_DNA"/>
</dbReference>
<evidence type="ECO:0000313" key="2">
    <source>
        <dbReference type="EMBL" id="VEI13871.1"/>
    </source>
</evidence>